<dbReference type="Gene3D" id="3.90.70.10">
    <property type="entry name" value="Cysteine proteinases"/>
    <property type="match status" value="1"/>
</dbReference>
<keyword evidence="4" id="KW-0732">Signal</keyword>
<evidence type="ECO:0000313" key="7">
    <source>
        <dbReference type="Proteomes" id="UP000664859"/>
    </source>
</evidence>
<gene>
    <name evidence="6" type="ORF">JKP88DRAFT_266018</name>
</gene>
<comment type="similarity">
    <text evidence="1">Belongs to the peptidase C1 family.</text>
</comment>
<accession>A0A835YGR9</accession>
<dbReference type="AlphaFoldDB" id="A0A835YGR9"/>
<dbReference type="OrthoDB" id="190265at2759"/>
<dbReference type="PRINTS" id="PR00705">
    <property type="entry name" value="PAPAIN"/>
</dbReference>
<dbReference type="SMART" id="SM00645">
    <property type="entry name" value="Pept_C1"/>
    <property type="match status" value="1"/>
</dbReference>
<feature type="chain" id="PRO_5032659102" description="Peptidase C1A papain C-terminal domain-containing protein" evidence="4">
    <location>
        <begin position="20"/>
        <end position="357"/>
    </location>
</feature>
<protein>
    <recommendedName>
        <fullName evidence="5">Peptidase C1A papain C-terminal domain-containing protein</fullName>
    </recommendedName>
</protein>
<evidence type="ECO:0000256" key="1">
    <source>
        <dbReference type="ARBA" id="ARBA00008455"/>
    </source>
</evidence>
<dbReference type="Pfam" id="PF00112">
    <property type="entry name" value="Peptidase_C1"/>
    <property type="match status" value="1"/>
</dbReference>
<feature type="domain" description="Peptidase C1A papain C-terminal" evidence="5">
    <location>
        <begin position="52"/>
        <end position="285"/>
    </location>
</feature>
<comment type="caution">
    <text evidence="6">The sequence shown here is derived from an EMBL/GenBank/DDBJ whole genome shotgun (WGS) entry which is preliminary data.</text>
</comment>
<keyword evidence="7" id="KW-1185">Reference proteome</keyword>
<evidence type="ECO:0000256" key="3">
    <source>
        <dbReference type="SAM" id="MobiDB-lite"/>
    </source>
</evidence>
<dbReference type="InterPro" id="IPR038765">
    <property type="entry name" value="Papain-like_cys_pep_sf"/>
</dbReference>
<feature type="signal peptide" evidence="4">
    <location>
        <begin position="1"/>
        <end position="19"/>
    </location>
</feature>
<evidence type="ECO:0000313" key="6">
    <source>
        <dbReference type="EMBL" id="KAG5174900.1"/>
    </source>
</evidence>
<dbReference type="GO" id="GO:0008234">
    <property type="term" value="F:cysteine-type peptidase activity"/>
    <property type="evidence" value="ECO:0007669"/>
    <property type="project" value="InterPro"/>
</dbReference>
<evidence type="ECO:0000256" key="4">
    <source>
        <dbReference type="SAM" id="SignalP"/>
    </source>
</evidence>
<proteinExistence type="inferred from homology"/>
<dbReference type="PANTHER" id="PTHR12411">
    <property type="entry name" value="CYSTEINE PROTEASE FAMILY C1-RELATED"/>
    <property type="match status" value="1"/>
</dbReference>
<organism evidence="6 7">
    <name type="scientific">Tribonema minus</name>
    <dbReference type="NCBI Taxonomy" id="303371"/>
    <lineage>
        <taxon>Eukaryota</taxon>
        <taxon>Sar</taxon>
        <taxon>Stramenopiles</taxon>
        <taxon>Ochrophyta</taxon>
        <taxon>PX clade</taxon>
        <taxon>Xanthophyceae</taxon>
        <taxon>Tribonematales</taxon>
        <taxon>Tribonemataceae</taxon>
        <taxon>Tribonema</taxon>
    </lineage>
</organism>
<dbReference type="EMBL" id="JAFCMP010000557">
    <property type="protein sequence ID" value="KAG5174900.1"/>
    <property type="molecule type" value="Genomic_DNA"/>
</dbReference>
<name>A0A835YGR9_9STRA</name>
<dbReference type="Proteomes" id="UP000664859">
    <property type="component" value="Unassembled WGS sequence"/>
</dbReference>
<dbReference type="PROSITE" id="PS00640">
    <property type="entry name" value="THIOL_PROTEASE_ASN"/>
    <property type="match status" value="1"/>
</dbReference>
<reference evidence="6" key="1">
    <citation type="submission" date="2021-02" db="EMBL/GenBank/DDBJ databases">
        <title>First Annotated Genome of the Yellow-green Alga Tribonema minus.</title>
        <authorList>
            <person name="Mahan K.M."/>
        </authorList>
    </citation>
    <scope>NUCLEOTIDE SEQUENCE</scope>
    <source>
        <strain evidence="6">UTEX B ZZ1240</strain>
    </source>
</reference>
<dbReference type="GO" id="GO:0006508">
    <property type="term" value="P:proteolysis"/>
    <property type="evidence" value="ECO:0007669"/>
    <property type="project" value="InterPro"/>
</dbReference>
<dbReference type="FunFam" id="3.90.70.10:FF:000117">
    <property type="entry name" value="Probable papain cysteine protease"/>
    <property type="match status" value="1"/>
</dbReference>
<dbReference type="InterPro" id="IPR025661">
    <property type="entry name" value="Pept_asp_AS"/>
</dbReference>
<evidence type="ECO:0000259" key="5">
    <source>
        <dbReference type="SMART" id="SM00645"/>
    </source>
</evidence>
<keyword evidence="2" id="KW-0865">Zymogen</keyword>
<dbReference type="SUPFAM" id="SSF54001">
    <property type="entry name" value="Cysteine proteinases"/>
    <property type="match status" value="1"/>
</dbReference>
<sequence length="357" mass="38448">MRATVAAVALAAAITLCLAHKQRNEIFVPEGEHIKEVITSPMPHTYLRSVDLPANFRWDDIAGRSLVTKNLNQHIPQYCGSCWAHGALSSLGDRIKILRGGAGLDINLSVQVILNCATATAGSCHGGFAKGVFEWGTENAIPFDTCQQYKARDEKCEPLNVCRTCWTFDDTCIPVAPYPNATVAEFGDAVGERAIMKEVFARGPIACDIDADPLHEYTGGVLDWPQKSPGTNHVVSIVGWGVTDGGKKYWVVRNSWGEYWGEQGWFRLVRGENQLLIESNCAWGVPGAWTDVNSQTPVVPPPHPRGAAASAAPRGALTREAALGAVALRSAGVDPFADADARAAAPRQQQHEVAEVA</sequence>
<dbReference type="InterPro" id="IPR000668">
    <property type="entry name" value="Peptidase_C1A_C"/>
</dbReference>
<evidence type="ECO:0000256" key="2">
    <source>
        <dbReference type="ARBA" id="ARBA00023145"/>
    </source>
</evidence>
<feature type="region of interest" description="Disordered" evidence="3">
    <location>
        <begin position="294"/>
        <end position="313"/>
    </location>
</feature>
<dbReference type="InterPro" id="IPR013128">
    <property type="entry name" value="Peptidase_C1A"/>
</dbReference>